<dbReference type="GO" id="GO:0008984">
    <property type="term" value="F:protein-glutamate methylesterase activity"/>
    <property type="evidence" value="ECO:0007669"/>
    <property type="project" value="UniProtKB-EC"/>
</dbReference>
<dbReference type="InterPro" id="IPR035909">
    <property type="entry name" value="CheB_C"/>
</dbReference>
<evidence type="ECO:0000256" key="4">
    <source>
        <dbReference type="PROSITE-ProRule" id="PRU00050"/>
    </source>
</evidence>
<dbReference type="PANTHER" id="PTHR42872">
    <property type="entry name" value="PROTEIN-GLUTAMATE METHYLESTERASE/PROTEIN-GLUTAMINE GLUTAMINASE"/>
    <property type="match status" value="1"/>
</dbReference>
<feature type="active site" evidence="4">
    <location>
        <position position="41"/>
    </location>
</feature>
<accession>A0A256G9W2</accession>
<feature type="domain" description="CheB-type methylesterase" evidence="5">
    <location>
        <begin position="2"/>
        <end position="188"/>
    </location>
</feature>
<keyword evidence="1 4" id="KW-0378">Hydrolase</keyword>
<dbReference type="Proteomes" id="UP000216188">
    <property type="component" value="Unassembled WGS sequence"/>
</dbReference>
<dbReference type="PANTHER" id="PTHR42872:SF6">
    <property type="entry name" value="PROTEIN-GLUTAMATE METHYLESTERASE_PROTEIN-GLUTAMINE GLUTAMINASE"/>
    <property type="match status" value="1"/>
</dbReference>
<gene>
    <name evidence="6" type="ORF">CEV34_3245</name>
</gene>
<evidence type="ECO:0000256" key="3">
    <source>
        <dbReference type="ARBA" id="ARBA00048267"/>
    </source>
</evidence>
<dbReference type="GO" id="GO:0006935">
    <property type="term" value="P:chemotaxis"/>
    <property type="evidence" value="ECO:0007669"/>
    <property type="project" value="UniProtKB-UniRule"/>
</dbReference>
<dbReference type="RefSeq" id="WP_094543928.1">
    <property type="nucleotide sequence ID" value="NZ_CP174548.1"/>
</dbReference>
<comment type="caution">
    <text evidence="6">The sequence shown here is derived from an EMBL/GenBank/DDBJ whole genome shotgun (WGS) entry which is preliminary data.</text>
</comment>
<reference evidence="6 7" key="1">
    <citation type="submission" date="2017-07" db="EMBL/GenBank/DDBJ databases">
        <title>Phylogenetic study on the rhizospheric bacterium Ochrobactrum sp. A44.</title>
        <authorList>
            <person name="Krzyzanowska D.M."/>
            <person name="Ossowicki A."/>
            <person name="Rajewska M."/>
            <person name="Maciag T."/>
            <person name="Kaczynski Z."/>
            <person name="Czerwicka M."/>
            <person name="Jafra S."/>
        </authorList>
    </citation>
    <scope>NUCLEOTIDE SEQUENCE [LARGE SCALE GENOMIC DNA]</scope>
    <source>
        <strain evidence="6 7">CCUG 30717</strain>
    </source>
</reference>
<dbReference type="Gene3D" id="3.40.50.180">
    <property type="entry name" value="Methylesterase CheB, C-terminal domain"/>
    <property type="match status" value="1"/>
</dbReference>
<keyword evidence="4" id="KW-0145">Chemotaxis</keyword>
<organism evidence="6 7">
    <name type="scientific">Brucella pseudogrignonensis</name>
    <dbReference type="NCBI Taxonomy" id="419475"/>
    <lineage>
        <taxon>Bacteria</taxon>
        <taxon>Pseudomonadati</taxon>
        <taxon>Pseudomonadota</taxon>
        <taxon>Alphaproteobacteria</taxon>
        <taxon>Hyphomicrobiales</taxon>
        <taxon>Brucellaceae</taxon>
        <taxon>Brucella/Ochrobactrum group</taxon>
        <taxon>Brucella</taxon>
    </lineage>
</organism>
<sequence>MMASAAQAVVIGASAGAFDALSVILPQLMPGFRLPVIIVVHLPPDRRSLMAELFRQRCSLMVEEVEDRQPLEPGTIYFAPPDYHLLVENRRSLSLSKDDPVLFSRPSIDVLFETAAEVFGAGLIAVVLSGANDDGARGAAVIQACGGTVLVQDPKQALVPVMPEAALRSCPAAKILSLDAIAQYLREV</sequence>
<dbReference type="STRING" id="419475.A8A54_18490"/>
<dbReference type="InterPro" id="IPR000673">
    <property type="entry name" value="Sig_transdc_resp-reg_Me-estase"/>
</dbReference>
<evidence type="ECO:0000313" key="6">
    <source>
        <dbReference type="EMBL" id="OYR23912.1"/>
    </source>
</evidence>
<dbReference type="GO" id="GO:0005737">
    <property type="term" value="C:cytoplasm"/>
    <property type="evidence" value="ECO:0007669"/>
    <property type="project" value="InterPro"/>
</dbReference>
<dbReference type="AlphaFoldDB" id="A0A256G9W2"/>
<dbReference type="GO" id="GO:0000156">
    <property type="term" value="F:phosphorelay response regulator activity"/>
    <property type="evidence" value="ECO:0007669"/>
    <property type="project" value="InterPro"/>
</dbReference>
<evidence type="ECO:0000256" key="2">
    <source>
        <dbReference type="ARBA" id="ARBA00039140"/>
    </source>
</evidence>
<comment type="catalytic activity">
    <reaction evidence="3">
        <text>[protein]-L-glutamate 5-O-methyl ester + H2O = L-glutamyl-[protein] + methanol + H(+)</text>
        <dbReference type="Rhea" id="RHEA:23236"/>
        <dbReference type="Rhea" id="RHEA-COMP:10208"/>
        <dbReference type="Rhea" id="RHEA-COMP:10311"/>
        <dbReference type="ChEBI" id="CHEBI:15377"/>
        <dbReference type="ChEBI" id="CHEBI:15378"/>
        <dbReference type="ChEBI" id="CHEBI:17790"/>
        <dbReference type="ChEBI" id="CHEBI:29973"/>
        <dbReference type="ChEBI" id="CHEBI:82795"/>
        <dbReference type="EC" id="3.1.1.61"/>
    </reaction>
</comment>
<evidence type="ECO:0000256" key="1">
    <source>
        <dbReference type="ARBA" id="ARBA00022801"/>
    </source>
</evidence>
<feature type="active site" evidence="4">
    <location>
        <position position="14"/>
    </location>
</feature>
<dbReference type="CDD" id="cd16433">
    <property type="entry name" value="CheB"/>
    <property type="match status" value="1"/>
</dbReference>
<keyword evidence="7" id="KW-1185">Reference proteome</keyword>
<dbReference type="PROSITE" id="PS50122">
    <property type="entry name" value="CHEB"/>
    <property type="match status" value="1"/>
</dbReference>
<name>A0A256G9W2_9HYPH</name>
<evidence type="ECO:0000313" key="7">
    <source>
        <dbReference type="Proteomes" id="UP000216188"/>
    </source>
</evidence>
<dbReference type="EMBL" id="NNRM01000037">
    <property type="protein sequence ID" value="OYR23912.1"/>
    <property type="molecule type" value="Genomic_DNA"/>
</dbReference>
<protein>
    <recommendedName>
        <fullName evidence="2">protein-glutamate methylesterase</fullName>
        <ecNumber evidence="2">3.1.1.61</ecNumber>
    </recommendedName>
</protein>
<dbReference type="SUPFAM" id="SSF52738">
    <property type="entry name" value="Methylesterase CheB, C-terminal domain"/>
    <property type="match status" value="1"/>
</dbReference>
<feature type="active site" evidence="4">
    <location>
        <position position="134"/>
    </location>
</feature>
<proteinExistence type="predicted"/>
<dbReference type="EC" id="3.1.1.61" evidence="2"/>
<dbReference type="Pfam" id="PF01339">
    <property type="entry name" value="CheB_methylest"/>
    <property type="match status" value="1"/>
</dbReference>
<evidence type="ECO:0000259" key="5">
    <source>
        <dbReference type="PROSITE" id="PS50122"/>
    </source>
</evidence>